<proteinExistence type="predicted"/>
<keyword evidence="3" id="KW-1185">Reference proteome</keyword>
<comment type="caution">
    <text evidence="2">The sequence shown here is derived from an EMBL/GenBank/DDBJ whole genome shotgun (WGS) entry which is preliminary data.</text>
</comment>
<organism evidence="2 3">
    <name type="scientific">Parelaphostrongylus tenuis</name>
    <name type="common">Meningeal worm</name>
    <dbReference type="NCBI Taxonomy" id="148309"/>
    <lineage>
        <taxon>Eukaryota</taxon>
        <taxon>Metazoa</taxon>
        <taxon>Ecdysozoa</taxon>
        <taxon>Nematoda</taxon>
        <taxon>Chromadorea</taxon>
        <taxon>Rhabditida</taxon>
        <taxon>Rhabditina</taxon>
        <taxon>Rhabditomorpha</taxon>
        <taxon>Strongyloidea</taxon>
        <taxon>Metastrongylidae</taxon>
        <taxon>Parelaphostrongylus</taxon>
    </lineage>
</organism>
<evidence type="ECO:0000313" key="3">
    <source>
        <dbReference type="Proteomes" id="UP001196413"/>
    </source>
</evidence>
<gene>
    <name evidence="2" type="ORF">KIN20_026991</name>
</gene>
<evidence type="ECO:0000256" key="1">
    <source>
        <dbReference type="SAM" id="MobiDB-lite"/>
    </source>
</evidence>
<protein>
    <submittedName>
        <fullName evidence="2">Uncharacterized protein</fullName>
    </submittedName>
</protein>
<dbReference type="EMBL" id="JAHQIW010005530">
    <property type="protein sequence ID" value="KAJ1366351.1"/>
    <property type="molecule type" value="Genomic_DNA"/>
</dbReference>
<dbReference type="Proteomes" id="UP001196413">
    <property type="component" value="Unassembled WGS sequence"/>
</dbReference>
<sequence>MPTEISLVMCGFLVTMRHSEHLDFTRILPSEPSMNFKQCDDYPKDDATKRKKESKYKDLLSTESVQ</sequence>
<dbReference type="AlphaFoldDB" id="A0AAD5WDF5"/>
<feature type="region of interest" description="Disordered" evidence="1">
    <location>
        <begin position="38"/>
        <end position="66"/>
    </location>
</feature>
<feature type="compositionally biased region" description="Basic and acidic residues" evidence="1">
    <location>
        <begin position="38"/>
        <end position="48"/>
    </location>
</feature>
<evidence type="ECO:0000313" key="2">
    <source>
        <dbReference type="EMBL" id="KAJ1366351.1"/>
    </source>
</evidence>
<reference evidence="2" key="1">
    <citation type="submission" date="2021-06" db="EMBL/GenBank/DDBJ databases">
        <title>Parelaphostrongylus tenuis whole genome reference sequence.</title>
        <authorList>
            <person name="Garwood T.J."/>
            <person name="Larsen P.A."/>
            <person name="Fountain-Jones N.M."/>
            <person name="Garbe J.R."/>
            <person name="Macchietto M.G."/>
            <person name="Kania S.A."/>
            <person name="Gerhold R.W."/>
            <person name="Richards J.E."/>
            <person name="Wolf T.M."/>
        </authorList>
    </citation>
    <scope>NUCLEOTIDE SEQUENCE</scope>
    <source>
        <strain evidence="2">MNPRO001-30</strain>
        <tissue evidence="2">Meninges</tissue>
    </source>
</reference>
<accession>A0AAD5WDF5</accession>
<name>A0AAD5WDF5_PARTN</name>